<dbReference type="EMBL" id="JASPKZ010001957">
    <property type="protein sequence ID" value="KAJ9596858.1"/>
    <property type="molecule type" value="Genomic_DNA"/>
</dbReference>
<reference evidence="1" key="1">
    <citation type="journal article" date="2023" name="IScience">
        <title>Live-bearing cockroach genome reveals convergent evolutionary mechanisms linked to viviparity in insects and beyond.</title>
        <authorList>
            <person name="Fouks B."/>
            <person name="Harrison M.C."/>
            <person name="Mikhailova A.A."/>
            <person name="Marchal E."/>
            <person name="English S."/>
            <person name="Carruthers M."/>
            <person name="Jennings E.C."/>
            <person name="Chiamaka E.L."/>
            <person name="Frigard R.A."/>
            <person name="Pippel M."/>
            <person name="Attardo G.M."/>
            <person name="Benoit J.B."/>
            <person name="Bornberg-Bauer E."/>
            <person name="Tobe S.S."/>
        </authorList>
    </citation>
    <scope>NUCLEOTIDE SEQUENCE</scope>
    <source>
        <strain evidence="1">Stay&amp;Tobe</strain>
    </source>
</reference>
<proteinExistence type="predicted"/>
<comment type="caution">
    <text evidence="1">The sequence shown here is derived from an EMBL/GenBank/DDBJ whole genome shotgun (WGS) entry which is preliminary data.</text>
</comment>
<dbReference type="InterPro" id="IPR032675">
    <property type="entry name" value="LRR_dom_sf"/>
</dbReference>
<name>A0AAD8AFE6_DIPPU</name>
<sequence>MIIPRLHINNSRRFWQWLNIVWNRVDEDRIAAVGPDRACAEWLMRNGAYVKWTGAAEYLTDYNALPPEGMTRHIEEIDATESSIMHYGFKHFYGCKHIKKFFGNLQIISCGNITDEGIKSLKILSKLRTLLIANLPYLKNKEDCLLTLKSSLPSCEIEIN</sequence>
<dbReference type="Proteomes" id="UP001233999">
    <property type="component" value="Unassembled WGS sequence"/>
</dbReference>
<accession>A0AAD8AFE6</accession>
<dbReference type="Gene3D" id="3.80.10.10">
    <property type="entry name" value="Ribonuclease Inhibitor"/>
    <property type="match status" value="2"/>
</dbReference>
<gene>
    <name evidence="1" type="ORF">L9F63_012114</name>
</gene>
<evidence type="ECO:0008006" key="3">
    <source>
        <dbReference type="Google" id="ProtNLM"/>
    </source>
</evidence>
<reference evidence="1" key="2">
    <citation type="submission" date="2023-05" db="EMBL/GenBank/DDBJ databases">
        <authorList>
            <person name="Fouks B."/>
        </authorList>
    </citation>
    <scope>NUCLEOTIDE SEQUENCE</scope>
    <source>
        <strain evidence="1">Stay&amp;Tobe</strain>
        <tissue evidence="1">Testes</tissue>
    </source>
</reference>
<evidence type="ECO:0000313" key="1">
    <source>
        <dbReference type="EMBL" id="KAJ9596858.1"/>
    </source>
</evidence>
<keyword evidence="2" id="KW-1185">Reference proteome</keyword>
<evidence type="ECO:0000313" key="2">
    <source>
        <dbReference type="Proteomes" id="UP001233999"/>
    </source>
</evidence>
<organism evidence="1 2">
    <name type="scientific">Diploptera punctata</name>
    <name type="common">Pacific beetle cockroach</name>
    <dbReference type="NCBI Taxonomy" id="6984"/>
    <lineage>
        <taxon>Eukaryota</taxon>
        <taxon>Metazoa</taxon>
        <taxon>Ecdysozoa</taxon>
        <taxon>Arthropoda</taxon>
        <taxon>Hexapoda</taxon>
        <taxon>Insecta</taxon>
        <taxon>Pterygota</taxon>
        <taxon>Neoptera</taxon>
        <taxon>Polyneoptera</taxon>
        <taxon>Dictyoptera</taxon>
        <taxon>Blattodea</taxon>
        <taxon>Blaberoidea</taxon>
        <taxon>Blaberidae</taxon>
        <taxon>Diplopterinae</taxon>
        <taxon>Diploptera</taxon>
    </lineage>
</organism>
<protein>
    <recommendedName>
        <fullName evidence="3">Mitochondrial ATP synthase regulatory component factor B</fullName>
    </recommendedName>
</protein>
<dbReference type="AlphaFoldDB" id="A0AAD8AFE6"/>